<sequence length="877" mass="97454">MNRTFSIIAPHFPKFKTDDWFAWFHVKLVTLLPSFSAVMLKNATSDINCTNYHVVVSGMAKAFPSISSQGQEEITDVMVGYLEKSVSVINTPVCRQGIQSDAQWLEKNLGPFSTRAKYSDLKVFNISGVTVLDSLSSKQKAELLLEPNSLSNETLVRLVFTELTVEDLGSFFDKFVSGAAEQNLTTIEPRVRDTILNLTLLALGPKLSMLGAEGFKLWFQVYLPLFLPSMDSSTFEIIPRNISCGSYQEIVKGCDNVFTLLSVKQTQQVFTFTIDYLRRHSCSGLSCVESLNDDRRWLEDNFGQFRVHASYNDFVTLKNNFNGVEVADLLTLSQLAELAATPSQLKTMQQVTKIMAVTSSVDFGAFFDIVSPAIEAHPANYTEEVKSAFLQAVFDRGNLSSPAISDTEFLLWLKVRLSPLLVNLSPGLVTPLYDIAKSRSCNSSQEMITLLDTLRITLSNNTQREIYKSTLLFLQGPTPLKCYNGGSFYVFLRNTFLSFGFPDLSTFTSLLPQTRKSELLGTISPSELRQFLSEPNVVDKSSDICVIFNNYNNTTTFLETEDVPDNVKMVTLPCVWPLALSSNSKSEVKSWFDLRLKNYLRFLSKSLISSTEVQNASCLAFQKLVSVMGNNFTYNSSAFGRGDVYTTIRTYLSTGKSSSVRCYNTSDAELNSTSWFVSYIGNFVTFITLDDLTTFVSTSQTKVFLEDPANLQLFSNTAISENVTNYYISQLFAFNPAFSPVKLPGFFLCSSEVPIAAYSSVNENDTILLLNELNKFCNGTVDPEVSAALASNIKTITAETFKTLGSASGGLTSSQITSVSGSVLISSLSTLSTISTWNQEQATTIIQIMTCIRFPDQHWILPGIPWHTCCWSSFKVN</sequence>
<reference evidence="2" key="1">
    <citation type="submission" date="2025-08" db="UniProtKB">
        <authorList>
            <consortium name="RefSeq"/>
        </authorList>
    </citation>
    <scope>IDENTIFICATION</scope>
    <source>
        <tissue evidence="2">Brain</tissue>
    </source>
</reference>
<organism evidence="1 2">
    <name type="scientific">Lates calcarifer</name>
    <name type="common">Barramundi</name>
    <name type="synonym">Holocentrus calcarifer</name>
    <dbReference type="NCBI Taxonomy" id="8187"/>
    <lineage>
        <taxon>Eukaryota</taxon>
        <taxon>Metazoa</taxon>
        <taxon>Chordata</taxon>
        <taxon>Craniata</taxon>
        <taxon>Vertebrata</taxon>
        <taxon>Euteleostomi</taxon>
        <taxon>Actinopterygii</taxon>
        <taxon>Neopterygii</taxon>
        <taxon>Teleostei</taxon>
        <taxon>Neoteleostei</taxon>
        <taxon>Acanthomorphata</taxon>
        <taxon>Carangaria</taxon>
        <taxon>Carangaria incertae sedis</taxon>
        <taxon>Centropomidae</taxon>
        <taxon>Lates</taxon>
    </lineage>
</organism>
<accession>A0AAJ8DWW0</accession>
<evidence type="ECO:0000313" key="1">
    <source>
        <dbReference type="Proteomes" id="UP000694890"/>
    </source>
</evidence>
<proteinExistence type="predicted"/>
<dbReference type="RefSeq" id="XP_050934032.1">
    <property type="nucleotide sequence ID" value="XM_051078075.1"/>
</dbReference>
<gene>
    <name evidence="2" type="primary">LOC108897954</name>
</gene>
<dbReference type="AlphaFoldDB" id="A0AAJ8DWW0"/>
<dbReference type="GeneID" id="108897954"/>
<evidence type="ECO:0000313" key="2">
    <source>
        <dbReference type="RefSeq" id="XP_050934032.1"/>
    </source>
</evidence>
<name>A0AAJ8DWW0_LATCA</name>
<protein>
    <submittedName>
        <fullName evidence="2">Uncharacterized protein LOC108897954</fullName>
    </submittedName>
</protein>
<dbReference type="Proteomes" id="UP000694890">
    <property type="component" value="Linkage group LG19"/>
</dbReference>
<dbReference type="KEGG" id="lcf:108897954"/>